<feature type="transmembrane region" description="Helical" evidence="11">
    <location>
        <begin position="401"/>
        <end position="426"/>
    </location>
</feature>
<feature type="compositionally biased region" description="Basic and acidic residues" evidence="10">
    <location>
        <begin position="467"/>
        <end position="493"/>
    </location>
</feature>
<feature type="transmembrane region" description="Helical" evidence="11">
    <location>
        <begin position="586"/>
        <end position="604"/>
    </location>
</feature>
<dbReference type="GO" id="GO:0005789">
    <property type="term" value="C:endoplasmic reticulum membrane"/>
    <property type="evidence" value="ECO:0000318"/>
    <property type="project" value="GO_Central"/>
</dbReference>
<evidence type="ECO:0000256" key="8">
    <source>
        <dbReference type="ARBA" id="ARBA00022989"/>
    </source>
</evidence>
<feature type="transmembrane region" description="Helical" evidence="11">
    <location>
        <begin position="677"/>
        <end position="700"/>
    </location>
</feature>
<dbReference type="InterPro" id="IPR032974">
    <property type="entry name" value="Polypren_kinase"/>
</dbReference>
<feature type="transmembrane region" description="Helical" evidence="11">
    <location>
        <begin position="308"/>
        <end position="332"/>
    </location>
</feature>
<dbReference type="PANTHER" id="PTHR13205">
    <property type="entry name" value="TRANSMEMBRANE PROTEIN 15-RELATED"/>
    <property type="match status" value="1"/>
</dbReference>
<keyword evidence="7" id="KW-0256">Endoplasmic reticulum</keyword>
<dbReference type="GO" id="GO:0043048">
    <property type="term" value="P:dolichyl monophosphate biosynthetic process"/>
    <property type="evidence" value="ECO:0000318"/>
    <property type="project" value="GO_Central"/>
</dbReference>
<dbReference type="RefSeq" id="XP_022234940.2">
    <property type="nucleotide sequence ID" value="XM_022379232.2"/>
</dbReference>
<name>A0A2K3DNS4_CHLRE</name>
<evidence type="ECO:0000256" key="10">
    <source>
        <dbReference type="SAM" id="MobiDB-lite"/>
    </source>
</evidence>
<evidence type="ECO:0000313" key="12">
    <source>
        <dbReference type="EMBL" id="PNW82186.1"/>
    </source>
</evidence>
<evidence type="ECO:0000256" key="7">
    <source>
        <dbReference type="ARBA" id="ARBA00022824"/>
    </source>
</evidence>
<feature type="region of interest" description="Disordered" evidence="10">
    <location>
        <begin position="131"/>
        <end position="171"/>
    </location>
</feature>
<dbReference type="EC" id="2.7.1.108" evidence="3"/>
<feature type="region of interest" description="Disordered" evidence="10">
    <location>
        <begin position="465"/>
        <end position="532"/>
    </location>
</feature>
<reference evidence="12 13" key="1">
    <citation type="journal article" date="2007" name="Science">
        <title>The Chlamydomonas genome reveals the evolution of key animal and plant functions.</title>
        <authorList>
            <person name="Merchant S.S."/>
            <person name="Prochnik S.E."/>
            <person name="Vallon O."/>
            <person name="Harris E.H."/>
            <person name="Karpowicz S.J."/>
            <person name="Witman G.B."/>
            <person name="Terry A."/>
            <person name="Salamov A."/>
            <person name="Fritz-Laylin L.K."/>
            <person name="Marechal-Drouard L."/>
            <person name="Marshall W.F."/>
            <person name="Qu L.H."/>
            <person name="Nelson D.R."/>
            <person name="Sanderfoot A.A."/>
            <person name="Spalding M.H."/>
            <person name="Kapitonov V.V."/>
            <person name="Ren Q."/>
            <person name="Ferris P."/>
            <person name="Lindquist E."/>
            <person name="Shapiro H."/>
            <person name="Lucas S.M."/>
            <person name="Grimwood J."/>
            <person name="Schmutz J."/>
            <person name="Cardol P."/>
            <person name="Cerutti H."/>
            <person name="Chanfreau G."/>
            <person name="Chen C.L."/>
            <person name="Cognat V."/>
            <person name="Croft M.T."/>
            <person name="Dent R."/>
            <person name="Dutcher S."/>
            <person name="Fernandez E."/>
            <person name="Fukuzawa H."/>
            <person name="Gonzalez-Ballester D."/>
            <person name="Gonzalez-Halphen D."/>
            <person name="Hallmann A."/>
            <person name="Hanikenne M."/>
            <person name="Hippler M."/>
            <person name="Inwood W."/>
            <person name="Jabbari K."/>
            <person name="Kalanon M."/>
            <person name="Kuras R."/>
            <person name="Lefebvre P.A."/>
            <person name="Lemaire S.D."/>
            <person name="Lobanov A.V."/>
            <person name="Lohr M."/>
            <person name="Manuell A."/>
            <person name="Meier I."/>
            <person name="Mets L."/>
            <person name="Mittag M."/>
            <person name="Mittelmeier T."/>
            <person name="Moroney J.V."/>
            <person name="Moseley J."/>
            <person name="Napoli C."/>
            <person name="Nedelcu A.M."/>
            <person name="Niyogi K."/>
            <person name="Novoselov S.V."/>
            <person name="Paulsen I.T."/>
            <person name="Pazour G."/>
            <person name="Purton S."/>
            <person name="Ral J.P."/>
            <person name="Riano-Pachon D.M."/>
            <person name="Riekhof W."/>
            <person name="Rymarquis L."/>
            <person name="Schroda M."/>
            <person name="Stern D."/>
            <person name="Umen J."/>
            <person name="Willows R."/>
            <person name="Wilson N."/>
            <person name="Zimmer S.L."/>
            <person name="Allmer J."/>
            <person name="Balk J."/>
            <person name="Bisova K."/>
            <person name="Chen C.J."/>
            <person name="Elias M."/>
            <person name="Gendler K."/>
            <person name="Hauser C."/>
            <person name="Lamb M.R."/>
            <person name="Ledford H."/>
            <person name="Long J.C."/>
            <person name="Minagawa J."/>
            <person name="Page M.D."/>
            <person name="Pan J."/>
            <person name="Pootakham W."/>
            <person name="Roje S."/>
            <person name="Rose A."/>
            <person name="Stahlberg E."/>
            <person name="Terauchi A.M."/>
            <person name="Yang P."/>
            <person name="Ball S."/>
            <person name="Bowler C."/>
            <person name="Dieckmann C.L."/>
            <person name="Gladyshev V.N."/>
            <person name="Green P."/>
            <person name="Jorgensen R."/>
            <person name="Mayfield S."/>
            <person name="Mueller-Roeber B."/>
            <person name="Rajamani S."/>
            <person name="Sayre R.T."/>
            <person name="Brokstein P."/>
            <person name="Dubchak I."/>
            <person name="Goodstein D."/>
            <person name="Hornick L."/>
            <person name="Huang Y.W."/>
            <person name="Jhaveri J."/>
            <person name="Luo Y."/>
            <person name="Martinez D."/>
            <person name="Ngau W.C."/>
            <person name="Otillar B."/>
            <person name="Poliakov A."/>
            <person name="Porter A."/>
            <person name="Szajkowski L."/>
            <person name="Werner G."/>
            <person name="Zhou K."/>
            <person name="Grigoriev I.V."/>
            <person name="Rokhsar D.S."/>
            <person name="Grossman A.R."/>
        </authorList>
    </citation>
    <scope>NUCLEOTIDE SEQUENCE [LARGE SCALE GENOMIC DNA]</scope>
    <source>
        <strain evidence="13">CC-503</strain>
    </source>
</reference>
<feature type="transmembrane region" description="Helical" evidence="11">
    <location>
        <begin position="233"/>
        <end position="254"/>
    </location>
</feature>
<dbReference type="ExpressionAtlas" id="A0A2K3DNS4">
    <property type="expression patterns" value="baseline"/>
</dbReference>
<feature type="transmembrane region" description="Helical" evidence="11">
    <location>
        <begin position="637"/>
        <end position="665"/>
    </location>
</feature>
<evidence type="ECO:0000256" key="4">
    <source>
        <dbReference type="ARBA" id="ARBA00022679"/>
    </source>
</evidence>
<comment type="subcellular location">
    <subcellularLocation>
        <location evidence="1">Endoplasmic reticulum membrane</location>
        <topology evidence="1">Multi-pass membrane protein</topology>
    </subcellularLocation>
</comment>
<dbReference type="EMBL" id="CM008967">
    <property type="protein sequence ID" value="PNW82186.1"/>
    <property type="molecule type" value="Genomic_DNA"/>
</dbReference>
<dbReference type="Gramene" id="PNW82186">
    <property type="protein sequence ID" value="PNW82186"/>
    <property type="gene ID" value="CHLRE_06g277700v5"/>
</dbReference>
<accession>A0A2K3DNS4</accession>
<evidence type="ECO:0000256" key="5">
    <source>
        <dbReference type="ARBA" id="ARBA00022692"/>
    </source>
</evidence>
<evidence type="ECO:0000256" key="9">
    <source>
        <dbReference type="ARBA" id="ARBA00023136"/>
    </source>
</evidence>
<feature type="transmembrane region" description="Helical" evidence="11">
    <location>
        <begin position="183"/>
        <end position="204"/>
    </location>
</feature>
<evidence type="ECO:0000313" key="13">
    <source>
        <dbReference type="Proteomes" id="UP000006906"/>
    </source>
</evidence>
<gene>
    <name evidence="12" type="ORF">CHLRE_06g277700v5</name>
</gene>
<protein>
    <recommendedName>
        <fullName evidence="3">dolichol kinase</fullName>
        <ecNumber evidence="3">2.7.1.108</ecNumber>
    </recommendedName>
</protein>
<keyword evidence="6" id="KW-0418">Kinase</keyword>
<comment type="similarity">
    <text evidence="2">Belongs to the polyprenol kinase family.</text>
</comment>
<feature type="compositionally biased region" description="Low complexity" evidence="10">
    <location>
        <begin position="146"/>
        <end position="168"/>
    </location>
</feature>
<dbReference type="InParanoid" id="A0A2K3DNS4"/>
<dbReference type="PANTHER" id="PTHR13205:SF15">
    <property type="entry name" value="DOLICHOL KINASE"/>
    <property type="match status" value="1"/>
</dbReference>
<dbReference type="Proteomes" id="UP000006906">
    <property type="component" value="Chromosome 6"/>
</dbReference>
<dbReference type="AlphaFoldDB" id="A0A2K3DNS4"/>
<organism evidence="12 13">
    <name type="scientific">Chlamydomonas reinhardtii</name>
    <name type="common">Chlamydomonas smithii</name>
    <dbReference type="NCBI Taxonomy" id="3055"/>
    <lineage>
        <taxon>Eukaryota</taxon>
        <taxon>Viridiplantae</taxon>
        <taxon>Chlorophyta</taxon>
        <taxon>core chlorophytes</taxon>
        <taxon>Chlorophyceae</taxon>
        <taxon>CS clade</taxon>
        <taxon>Chlamydomonadales</taxon>
        <taxon>Chlamydomonadaceae</taxon>
        <taxon>Chlamydomonas</taxon>
    </lineage>
</organism>
<feature type="transmembrane region" description="Helical" evidence="11">
    <location>
        <begin position="562"/>
        <end position="580"/>
    </location>
</feature>
<sequence>MVAMWQPANVETCLHVLSLWRLGSALLGPALEGQQREFGTLHHICCLVLLAILASLLDRANPDWFKGHPRYTFRACSQAGLAQGLLALPSLSTAIAVATRSWWWHQAARLLVLSSFQVLLWYSATAAFPRSSQVPPTAAHSKHDSNNAGNTSANSNSSSGASGARSGGMRPLFGTRHRGAGPLLTWLYLSAVAGGVLAAAASAARHGAAAPPPSSPRLLLPGSVFAAPRDITASAWVLGLALLAATAPALDQLARRLPRSFTPGEAGVLLQSLLALAAGAAAYLAAAARQGAAHVLWSQHVTQPDPGMHVPAFTMLVLFWVLAMAGCTAAAAMGGAAAPAAPPARGEGDSGKAPDAEPAVAAVAAGAGAIGSSSGGKGRGGSSTSTGAGAPPPSPPSERGLLLRLAAGGGAALSFLMLLDLGLWVLGRFVAASSRPRLATLAYWFGCLAVTVPLMYAVSKASAAREQQARRDREEGATEEGAKEEGAKEEGAKAEGPGQREAGRQEAAGKGIANGGSGHGVSASSNNSKRAAHSVGSSAGSALFSSSSSSGWLLRALAVPHIVMRKGYHLVAILLFLPAFGWDVRMLQASLAVAGVVLVFVELLRCCGPRRLREAIGGFMADFADARDSGPVYVTHFTLLLGIAVPVWLSESVCGAAAGAMMAGLYGPEAAAPMTEVGAAAAGVAGAGAAGAGAGVLLSAAAARMLPSCRTLLGLSGLVSLGSGDTAAACVGFLLGRRRLFRGGKKTWEGTASGAAAMLASWRVVVWWMDVGWALGWSAWVRLAGVTAGVALLEAVTGQLDNVVVPLYYLTHLVLLGTGN</sequence>
<feature type="transmembrane region" description="Helical" evidence="11">
    <location>
        <begin position="40"/>
        <end position="58"/>
    </location>
</feature>
<keyword evidence="4" id="KW-0808">Transferase</keyword>
<feature type="region of interest" description="Disordered" evidence="10">
    <location>
        <begin position="369"/>
        <end position="401"/>
    </location>
</feature>
<keyword evidence="5 11" id="KW-0812">Transmembrane</keyword>
<dbReference type="KEGG" id="cre:CHLRE_06g277700v5"/>
<keyword evidence="8 11" id="KW-1133">Transmembrane helix</keyword>
<proteinExistence type="inferred from homology"/>
<evidence type="ECO:0000256" key="6">
    <source>
        <dbReference type="ARBA" id="ARBA00022777"/>
    </source>
</evidence>
<dbReference type="OrthoDB" id="377083at2759"/>
<dbReference type="GO" id="GO:0004168">
    <property type="term" value="F:dolichol kinase activity"/>
    <property type="evidence" value="ECO:0000318"/>
    <property type="project" value="GO_Central"/>
</dbReference>
<keyword evidence="13" id="KW-1185">Reference proteome</keyword>
<feature type="transmembrane region" description="Helical" evidence="11">
    <location>
        <begin position="438"/>
        <end position="458"/>
    </location>
</feature>
<feature type="transmembrane region" description="Helical" evidence="11">
    <location>
        <begin position="266"/>
        <end position="288"/>
    </location>
</feature>
<feature type="transmembrane region" description="Helical" evidence="11">
    <location>
        <begin position="712"/>
        <end position="735"/>
    </location>
</feature>
<evidence type="ECO:0000256" key="2">
    <source>
        <dbReference type="ARBA" id="ARBA00010794"/>
    </source>
</evidence>
<keyword evidence="9 11" id="KW-0472">Membrane</keyword>
<evidence type="ECO:0000256" key="3">
    <source>
        <dbReference type="ARBA" id="ARBA00012132"/>
    </source>
</evidence>
<evidence type="ECO:0000256" key="11">
    <source>
        <dbReference type="SAM" id="Phobius"/>
    </source>
</evidence>
<dbReference type="STRING" id="3055.A0A2K3DNS4"/>
<evidence type="ECO:0000256" key="1">
    <source>
        <dbReference type="ARBA" id="ARBA00004477"/>
    </source>
</evidence>
<dbReference type="PaxDb" id="3055-EDO96254"/>
<dbReference type="GeneID" id="5716281"/>